<organism evidence="4">
    <name type="scientific">Physcomitrium patens</name>
    <name type="common">Spreading-leaved earth moss</name>
    <name type="synonym">Physcomitrella patens</name>
    <dbReference type="NCBI Taxonomy" id="3218"/>
    <lineage>
        <taxon>Eukaryota</taxon>
        <taxon>Viridiplantae</taxon>
        <taxon>Streptophyta</taxon>
        <taxon>Embryophyta</taxon>
        <taxon>Bryophyta</taxon>
        <taxon>Bryophytina</taxon>
        <taxon>Bryopsida</taxon>
        <taxon>Funariidae</taxon>
        <taxon>Funariales</taxon>
        <taxon>Funariaceae</taxon>
        <taxon>Physcomitrium</taxon>
    </lineage>
</organism>
<reference evidence="4 6" key="1">
    <citation type="journal article" date="2008" name="Science">
        <title>The Physcomitrella genome reveals evolutionary insights into the conquest of land by plants.</title>
        <authorList>
            <person name="Rensing S."/>
            <person name="Lang D."/>
            <person name="Zimmer A."/>
            <person name="Terry A."/>
            <person name="Salamov A."/>
            <person name="Shapiro H."/>
            <person name="Nishiyama T."/>
            <person name="Perroud P.-F."/>
            <person name="Lindquist E."/>
            <person name="Kamisugi Y."/>
            <person name="Tanahashi T."/>
            <person name="Sakakibara K."/>
            <person name="Fujita T."/>
            <person name="Oishi K."/>
            <person name="Shin-I T."/>
            <person name="Kuroki Y."/>
            <person name="Toyoda A."/>
            <person name="Suzuki Y."/>
            <person name="Hashimoto A."/>
            <person name="Yamaguchi K."/>
            <person name="Sugano A."/>
            <person name="Kohara Y."/>
            <person name="Fujiyama A."/>
            <person name="Anterola A."/>
            <person name="Aoki S."/>
            <person name="Ashton N."/>
            <person name="Barbazuk W.B."/>
            <person name="Barker E."/>
            <person name="Bennetzen J."/>
            <person name="Bezanilla M."/>
            <person name="Blankenship R."/>
            <person name="Cho S.H."/>
            <person name="Dutcher S."/>
            <person name="Estelle M."/>
            <person name="Fawcett J.A."/>
            <person name="Gundlach H."/>
            <person name="Hanada K."/>
            <person name="Heyl A."/>
            <person name="Hicks K.A."/>
            <person name="Hugh J."/>
            <person name="Lohr M."/>
            <person name="Mayer K."/>
            <person name="Melkozernov A."/>
            <person name="Murata T."/>
            <person name="Nelson D."/>
            <person name="Pils B."/>
            <person name="Prigge M."/>
            <person name="Reiss B."/>
            <person name="Renner T."/>
            <person name="Rombauts S."/>
            <person name="Rushton P."/>
            <person name="Sanderfoot A."/>
            <person name="Schween G."/>
            <person name="Shiu S.-H."/>
            <person name="Stueber K."/>
            <person name="Theodoulou F.L."/>
            <person name="Tu H."/>
            <person name="Van de Peer Y."/>
            <person name="Verrier P.J."/>
            <person name="Waters E."/>
            <person name="Wood A."/>
            <person name="Yang L."/>
            <person name="Cove D."/>
            <person name="Cuming A."/>
            <person name="Hasebe M."/>
            <person name="Lucas S."/>
            <person name="Mishler D.B."/>
            <person name="Reski R."/>
            <person name="Grigoriev I."/>
            <person name="Quatrano R.S."/>
            <person name="Boore J.L."/>
        </authorList>
    </citation>
    <scope>NUCLEOTIDE SEQUENCE [LARGE SCALE GENOMIC DNA]</scope>
    <source>
        <strain evidence="5 6">cv. Gransden 2004</strain>
    </source>
</reference>
<dbReference type="InterPro" id="IPR039314">
    <property type="entry name" value="CP12-like"/>
</dbReference>
<evidence type="ECO:0000256" key="2">
    <source>
        <dbReference type="SAM" id="MobiDB-lite"/>
    </source>
</evidence>
<reference evidence="4 6" key="2">
    <citation type="journal article" date="2018" name="Plant J.">
        <title>The Physcomitrella patens chromosome-scale assembly reveals moss genome structure and evolution.</title>
        <authorList>
            <person name="Lang D."/>
            <person name="Ullrich K.K."/>
            <person name="Murat F."/>
            <person name="Fuchs J."/>
            <person name="Jenkins J."/>
            <person name="Haas F.B."/>
            <person name="Piednoel M."/>
            <person name="Gundlach H."/>
            <person name="Van Bel M."/>
            <person name="Meyberg R."/>
            <person name="Vives C."/>
            <person name="Morata J."/>
            <person name="Symeonidi A."/>
            <person name="Hiss M."/>
            <person name="Muchero W."/>
            <person name="Kamisugi Y."/>
            <person name="Saleh O."/>
            <person name="Blanc G."/>
            <person name="Decker E.L."/>
            <person name="van Gessel N."/>
            <person name="Grimwood J."/>
            <person name="Hayes R.D."/>
            <person name="Graham S.W."/>
            <person name="Gunter L.E."/>
            <person name="McDaniel S.F."/>
            <person name="Hoernstein S.N.W."/>
            <person name="Larsson A."/>
            <person name="Li F.W."/>
            <person name="Perroud P.F."/>
            <person name="Phillips J."/>
            <person name="Ranjan P."/>
            <person name="Rokshar D.S."/>
            <person name="Rothfels C.J."/>
            <person name="Schneider L."/>
            <person name="Shu S."/>
            <person name="Stevenson D.W."/>
            <person name="Thummler F."/>
            <person name="Tillich M."/>
            <person name="Villarreal Aguilar J.C."/>
            <person name="Widiez T."/>
            <person name="Wong G.K."/>
            <person name="Wymore A."/>
            <person name="Zhang Y."/>
            <person name="Zimmer A.D."/>
            <person name="Quatrano R.S."/>
            <person name="Mayer K.F.X."/>
            <person name="Goodstein D."/>
            <person name="Casacuberta J.M."/>
            <person name="Vandepoele K."/>
            <person name="Reski R."/>
            <person name="Cuming A.C."/>
            <person name="Tuskan G.A."/>
            <person name="Maumus F."/>
            <person name="Salse J."/>
            <person name="Schmutz J."/>
            <person name="Rensing S.A."/>
        </authorList>
    </citation>
    <scope>NUCLEOTIDE SEQUENCE [LARGE SCALE GENOMIC DNA]</scope>
    <source>
        <strain evidence="5 6">cv. Gransden 2004</strain>
    </source>
</reference>
<keyword evidence="6" id="KW-1185">Reference proteome</keyword>
<dbReference type="Pfam" id="PF02672">
    <property type="entry name" value="CP12"/>
    <property type="match status" value="1"/>
</dbReference>
<dbReference type="GeneID" id="112278044"/>
<evidence type="ECO:0000313" key="4">
    <source>
        <dbReference type="EMBL" id="PNR26781.1"/>
    </source>
</evidence>
<name>A0A2K1IBX6_PHYPA</name>
<dbReference type="OrthoDB" id="4362at2759"/>
<feature type="disulfide bond" evidence="1">
    <location>
        <begin position="71"/>
        <end position="80"/>
    </location>
</feature>
<dbReference type="RefSeq" id="XP_024366820.1">
    <property type="nucleotide sequence ID" value="XM_024511052.2"/>
</dbReference>
<gene>
    <name evidence="5" type="primary">LOC112278044</name>
    <name evidence="4" type="ORF">PHYPA_030262</name>
</gene>
<reference evidence="5" key="3">
    <citation type="submission" date="2020-12" db="UniProtKB">
        <authorList>
            <consortium name="EnsemblPlants"/>
        </authorList>
    </citation>
    <scope>IDENTIFICATION</scope>
</reference>
<dbReference type="GO" id="GO:0009507">
    <property type="term" value="C:chloroplast"/>
    <property type="evidence" value="ECO:0000318"/>
    <property type="project" value="GO_Central"/>
</dbReference>
<dbReference type="EMBL" id="ABEU02000026">
    <property type="protein sequence ID" value="PNR26781.1"/>
    <property type="molecule type" value="Genomic_DNA"/>
</dbReference>
<accession>A0A2K1IBX6</accession>
<evidence type="ECO:0000256" key="1">
    <source>
        <dbReference type="PIRSR" id="PIRSR639314-50"/>
    </source>
</evidence>
<dbReference type="Gramene" id="Pp3c26_5440V3.2">
    <property type="protein sequence ID" value="Pp3c26_5440V3.2"/>
    <property type="gene ID" value="Pp3c26_5440"/>
</dbReference>
<dbReference type="OMA" id="CPWKTSY"/>
<evidence type="ECO:0000313" key="6">
    <source>
        <dbReference type="Proteomes" id="UP000006727"/>
    </source>
</evidence>
<sequence>MAALTVAMPVAGATMATSVAFVPKGCFSIVAAARMAPIKIKRRLSVVVKASPKEDIKDKIPEAIAEAQKTCEDDPTSAPCAVAWDNVEELTAEAAHQRDRNKANSDPLETYCADNPETDECRTYED</sequence>
<dbReference type="EnsemblPlants" id="Pp3c26_5440V3.2">
    <property type="protein sequence ID" value="Pp3c26_5440V3.2"/>
    <property type="gene ID" value="Pp3c26_5440"/>
</dbReference>
<dbReference type="Proteomes" id="UP000006727">
    <property type="component" value="Chromosome 26"/>
</dbReference>
<dbReference type="InterPro" id="IPR003823">
    <property type="entry name" value="CP12_dom"/>
</dbReference>
<dbReference type="Gramene" id="Pp3c26_5440V3.1">
    <property type="protein sequence ID" value="Pp3c26_5440V3.1"/>
    <property type="gene ID" value="Pp3c26_5440"/>
</dbReference>
<dbReference type="AlphaFoldDB" id="A0A2K1IBX6"/>
<dbReference type="PANTHER" id="PTHR33921:SF15">
    <property type="entry name" value="CALVIN CYCLE PROTEIN CP12-2, CHLOROPLASTIC"/>
    <property type="match status" value="1"/>
</dbReference>
<dbReference type="EnsemblPlants" id="Pp3c26_5440V3.1">
    <property type="protein sequence ID" value="Pp3c26_5440V3.1"/>
    <property type="gene ID" value="Pp3c26_5440"/>
</dbReference>
<dbReference type="SMART" id="SM01093">
    <property type="entry name" value="CP12"/>
    <property type="match status" value="1"/>
</dbReference>
<protein>
    <recommendedName>
        <fullName evidence="3">CP12 domain-containing protein</fullName>
    </recommendedName>
</protein>
<dbReference type="PANTHER" id="PTHR33921">
    <property type="entry name" value="CALVIN CYCLE PROTEIN CP12-2, CHLOROPLASTIC"/>
    <property type="match status" value="1"/>
</dbReference>
<dbReference type="STRING" id="3218.A0A2K1IBX6"/>
<keyword evidence="1" id="KW-1015">Disulfide bond</keyword>
<evidence type="ECO:0000259" key="3">
    <source>
        <dbReference type="SMART" id="SM01093"/>
    </source>
</evidence>
<feature type="domain" description="CP12" evidence="3">
    <location>
        <begin position="56"/>
        <end position="126"/>
    </location>
</feature>
<proteinExistence type="predicted"/>
<feature type="disulfide bond" evidence="1">
    <location>
        <begin position="112"/>
        <end position="121"/>
    </location>
</feature>
<evidence type="ECO:0000313" key="5">
    <source>
        <dbReference type="EnsemblPlants" id="Pp3c26_5440V3.1"/>
    </source>
</evidence>
<dbReference type="GO" id="GO:0080153">
    <property type="term" value="P:negative regulation of reductive pentose-phosphate cycle"/>
    <property type="evidence" value="ECO:0000318"/>
    <property type="project" value="GO_Central"/>
</dbReference>
<dbReference type="PaxDb" id="3218-PP1S159_143V6.1"/>
<feature type="region of interest" description="Disordered" evidence="2">
    <location>
        <begin position="93"/>
        <end position="126"/>
    </location>
</feature>